<dbReference type="PANTHER" id="PTHR35579">
    <property type="entry name" value="CRISPR SYSTEM CMS ENDORIBONUCLEASE CSM3"/>
    <property type="match status" value="1"/>
</dbReference>
<evidence type="ECO:0000259" key="3">
    <source>
        <dbReference type="Pfam" id="PF03787"/>
    </source>
</evidence>
<dbReference type="InterPro" id="IPR005537">
    <property type="entry name" value="RAMP_III_fam"/>
</dbReference>
<geneLocation type="plasmid" evidence="5">
    <name>pne_2</name>
</geneLocation>
<dbReference type="Pfam" id="PF03787">
    <property type="entry name" value="RAMPs"/>
    <property type="match status" value="1"/>
</dbReference>
<evidence type="ECO:0000313" key="5">
    <source>
        <dbReference type="Proteomes" id="UP000514713"/>
    </source>
</evidence>
<feature type="compositionally biased region" description="Basic residues" evidence="2">
    <location>
        <begin position="1"/>
        <end position="12"/>
    </location>
</feature>
<gene>
    <name evidence="4" type="ORF">HUN01_00305</name>
</gene>
<keyword evidence="1" id="KW-0051">Antiviral defense</keyword>
<feature type="region of interest" description="Disordered" evidence="2">
    <location>
        <begin position="1"/>
        <end position="36"/>
    </location>
</feature>
<keyword evidence="4" id="KW-0614">Plasmid</keyword>
<feature type="compositionally biased region" description="Polar residues" evidence="2">
    <location>
        <begin position="15"/>
        <end position="29"/>
    </location>
</feature>
<feature type="domain" description="CRISPR type III-associated protein" evidence="3">
    <location>
        <begin position="46"/>
        <end position="236"/>
    </location>
</feature>
<evidence type="ECO:0000256" key="2">
    <source>
        <dbReference type="SAM" id="MobiDB-lite"/>
    </source>
</evidence>
<reference evidence="5" key="1">
    <citation type="submission" date="2020-06" db="EMBL/GenBank/DDBJ databases">
        <title>Nostoc edaphicum CCNP1411 genome.</title>
        <authorList>
            <person name="Fidor A."/>
            <person name="Grabski M."/>
            <person name="Gawor J."/>
            <person name="Gromadka R."/>
            <person name="Wegrzyn G."/>
            <person name="Mazur-Marzec H."/>
        </authorList>
    </citation>
    <scope>NUCLEOTIDE SEQUENCE [LARGE SCALE GENOMIC DNA]</scope>
    <source>
        <strain evidence="5">CCNP1411</strain>
        <plasmid evidence="5">pne_2</plasmid>
    </source>
</reference>
<dbReference type="EMBL" id="CP054694">
    <property type="protein sequence ID" value="QMS86109.1"/>
    <property type="molecule type" value="Genomic_DNA"/>
</dbReference>
<proteinExistence type="predicted"/>
<organism evidence="4 5">
    <name type="scientific">Nostoc edaphicum CCNP1411</name>
    <dbReference type="NCBI Taxonomy" id="1472755"/>
    <lineage>
        <taxon>Bacteria</taxon>
        <taxon>Bacillati</taxon>
        <taxon>Cyanobacteriota</taxon>
        <taxon>Cyanophyceae</taxon>
        <taxon>Nostocales</taxon>
        <taxon>Nostocaceae</taxon>
        <taxon>Nostoc</taxon>
    </lineage>
</organism>
<sequence length="838" mass="93721">MSKNKPKKHSKKAAISNNKPVKNTVQPSKTQHKNLPPAPKIFSAHIKLISDWHIGCGAGITGDIDSLVQRNQDKLPYIPAKTLTGIWRDACELVALGLDNGSENGVWQKWVDYLFGEQPNIAVQAIETSPRSAALSIRAAYLPENLATLLKDKPQLREALTFVKPGIQINSKSGCAEEECLRFEEMVRGGTILEAKCEINLPEDENQKCTAYALLIAGTQLVERLGGKRRRGAGKCQLVVAEDIPSWINWLVDNPEAPTVPDLDKKYADINTEDIQITATENDNWLYIPLQIITKSPVIISQRTVGNITETLDYIPGTHLLRLVSRKLSNLGIHLRSAIARGDILVTNATLEVGEQQGRPIPLPLFYEKLGGGIEKGGKVYNRFLESEPNNQQLKGYRTGYIGSTNNSHLPQYAKINLTVGTHSTIEDKYQRPTSDVGGVYSYEAIQPGTQLKAELRLRKSWADLFKQKKANWWDCLNGKDRLGQSKKDDYGAVDIKVLGKPQDIHQNNSTNNSQLTVWLLSDILLRDERLRPSTSIGDLVKELETVLGVKLEIQKQEHDKLSLIARQHRIESWQVRWGLPRPSLVGLAAGTCVVFNVNGQLDASKLSQIEASGIGERRAEGYGQVCFNDPLLLRETSNLQQDNTENNKEPKNNSSQRLITLSDRAFTYARIVEKAAWREAIRRAVLQVAASPNNRLGIAPNQPTMSQLGALKSILGQLHKPENPREPGVVTQWLNNLEDTPNRKDKWSPQSLQTIRALISDENQIWNTLNLNFAEITLTSTGQQDLTARQWRNITNEQWQKSDQLWTEAVQALVDACIRAHKRDLEKDAYSTQTQGV</sequence>
<protein>
    <recommendedName>
        <fullName evidence="3">CRISPR type III-associated protein domain-containing protein</fullName>
    </recommendedName>
</protein>
<accession>A0A7D7L9W7</accession>
<dbReference type="Proteomes" id="UP000514713">
    <property type="component" value="Plasmid pNe_2"/>
</dbReference>
<evidence type="ECO:0000313" key="4">
    <source>
        <dbReference type="EMBL" id="QMS86109.1"/>
    </source>
</evidence>
<dbReference type="PANTHER" id="PTHR35579:SF3">
    <property type="entry name" value="CRISPR SYSTEM CMS ENDORIBONUCLEASE CSM3"/>
    <property type="match status" value="1"/>
</dbReference>
<dbReference type="GO" id="GO:0051607">
    <property type="term" value="P:defense response to virus"/>
    <property type="evidence" value="ECO:0007669"/>
    <property type="project" value="UniProtKB-KW"/>
</dbReference>
<evidence type="ECO:0000256" key="1">
    <source>
        <dbReference type="ARBA" id="ARBA00023118"/>
    </source>
</evidence>
<dbReference type="CDD" id="cd09726">
    <property type="entry name" value="RAMP_I_III"/>
    <property type="match status" value="1"/>
</dbReference>
<dbReference type="RefSeq" id="WP_181927106.1">
    <property type="nucleotide sequence ID" value="NZ_CP054694.1"/>
</dbReference>
<dbReference type="KEGG" id="ned:HUN01_00305"/>
<keyword evidence="5" id="KW-1185">Reference proteome</keyword>
<dbReference type="InterPro" id="IPR052216">
    <property type="entry name" value="CRISPR_Csm3_endoribonuclease"/>
</dbReference>
<name>A0A7D7L9W7_9NOSO</name>
<dbReference type="AlphaFoldDB" id="A0A7D7L9W7"/>